<evidence type="ECO:0000259" key="15">
    <source>
        <dbReference type="PROSITE" id="PS52039"/>
    </source>
</evidence>
<dbReference type="EC" id="5.6.2.1" evidence="3"/>
<evidence type="ECO:0000256" key="1">
    <source>
        <dbReference type="ARBA" id="ARBA00000213"/>
    </source>
</evidence>
<keyword evidence="4" id="KW-0479">Metal-binding</keyword>
<evidence type="ECO:0000313" key="16">
    <source>
        <dbReference type="EMBL" id="RGX25750.1"/>
    </source>
</evidence>
<dbReference type="InterPro" id="IPR006171">
    <property type="entry name" value="TOPRIM_dom"/>
</dbReference>
<dbReference type="GO" id="GO:0003677">
    <property type="term" value="F:DNA binding"/>
    <property type="evidence" value="ECO:0007669"/>
    <property type="project" value="UniProtKB-KW"/>
</dbReference>
<evidence type="ECO:0000256" key="9">
    <source>
        <dbReference type="ARBA" id="ARBA00030003"/>
    </source>
</evidence>
<evidence type="ECO:0000256" key="4">
    <source>
        <dbReference type="ARBA" id="ARBA00022723"/>
    </source>
</evidence>
<evidence type="ECO:0000256" key="12">
    <source>
        <dbReference type="ARBA" id="ARBA00032877"/>
    </source>
</evidence>
<dbReference type="EMBL" id="QSBM01000018">
    <property type="protein sequence ID" value="RGX25750.1"/>
    <property type="molecule type" value="Genomic_DNA"/>
</dbReference>
<dbReference type="PANTHER" id="PTHR11390">
    <property type="entry name" value="PROKARYOTIC DNA TOPOISOMERASE"/>
    <property type="match status" value="1"/>
</dbReference>
<keyword evidence="8 16" id="KW-0413">Isomerase</keyword>
<evidence type="ECO:0000256" key="8">
    <source>
        <dbReference type="ARBA" id="ARBA00023235"/>
    </source>
</evidence>
<dbReference type="InterPro" id="IPR013497">
    <property type="entry name" value="Topo_IA_cen"/>
</dbReference>
<keyword evidence="7" id="KW-0238">DNA-binding</keyword>
<comment type="catalytic activity">
    <reaction evidence="1">
        <text>ATP-independent breakage of single-stranded DNA, followed by passage and rejoining.</text>
        <dbReference type="EC" id="5.6.2.1"/>
    </reaction>
</comment>
<evidence type="ECO:0000256" key="10">
    <source>
        <dbReference type="ARBA" id="ARBA00031985"/>
    </source>
</evidence>
<dbReference type="AlphaFoldDB" id="A0A413FAN4"/>
<dbReference type="Proteomes" id="UP000283880">
    <property type="component" value="Unassembled WGS sequence"/>
</dbReference>
<dbReference type="GO" id="GO:0006265">
    <property type="term" value="P:DNA topological change"/>
    <property type="evidence" value="ECO:0007669"/>
    <property type="project" value="InterPro"/>
</dbReference>
<dbReference type="NCBIfam" id="TIGR01056">
    <property type="entry name" value="topB"/>
    <property type="match status" value="1"/>
</dbReference>
<dbReference type="InterPro" id="IPR023406">
    <property type="entry name" value="Topo_IA_AS"/>
</dbReference>
<evidence type="ECO:0000256" key="5">
    <source>
        <dbReference type="ARBA" id="ARBA00022842"/>
    </source>
</evidence>
<dbReference type="InterPro" id="IPR003602">
    <property type="entry name" value="Topo_IA_DNA-bd_dom"/>
</dbReference>
<evidence type="ECO:0000256" key="11">
    <source>
        <dbReference type="ARBA" id="ARBA00032235"/>
    </source>
</evidence>
<dbReference type="Pfam" id="PF01751">
    <property type="entry name" value="Toprim"/>
    <property type="match status" value="1"/>
</dbReference>
<comment type="caution">
    <text evidence="16">The sequence shown here is derived from an EMBL/GenBank/DDBJ whole genome shotgun (WGS) entry which is preliminary data.</text>
</comment>
<dbReference type="PRINTS" id="PR00417">
    <property type="entry name" value="PRTPISMRASEI"/>
</dbReference>
<dbReference type="CDD" id="cd00186">
    <property type="entry name" value="TOP1Ac"/>
    <property type="match status" value="1"/>
</dbReference>
<reference evidence="16 17" key="1">
    <citation type="submission" date="2018-08" db="EMBL/GenBank/DDBJ databases">
        <title>A genome reference for cultivated species of the human gut microbiota.</title>
        <authorList>
            <person name="Zou Y."/>
            <person name="Xue W."/>
            <person name="Luo G."/>
        </authorList>
    </citation>
    <scope>NUCLEOTIDE SEQUENCE [LARGE SCALE GENOMIC DNA]</scope>
    <source>
        <strain evidence="16 17">AF04-15</strain>
    </source>
</reference>
<gene>
    <name evidence="16" type="ORF">DWV29_20980</name>
</gene>
<dbReference type="GO" id="GO:0003917">
    <property type="term" value="F:DNA topoisomerase type I (single strand cut, ATP-independent) activity"/>
    <property type="evidence" value="ECO:0007669"/>
    <property type="project" value="UniProtKB-EC"/>
</dbReference>
<dbReference type="GO" id="GO:0046872">
    <property type="term" value="F:metal ion binding"/>
    <property type="evidence" value="ECO:0007669"/>
    <property type="project" value="UniProtKB-KW"/>
</dbReference>
<dbReference type="Gene3D" id="1.10.460.10">
    <property type="entry name" value="Topoisomerase I, domain 2"/>
    <property type="match status" value="1"/>
</dbReference>
<dbReference type="OrthoDB" id="9803554at2"/>
<dbReference type="CDD" id="cd03362">
    <property type="entry name" value="TOPRIM_TopoIA_TopoIII"/>
    <property type="match status" value="1"/>
</dbReference>
<keyword evidence="5" id="KW-0460">Magnesium</keyword>
<evidence type="ECO:0000313" key="17">
    <source>
        <dbReference type="Proteomes" id="UP000283880"/>
    </source>
</evidence>
<comment type="similarity">
    <text evidence="2">Belongs to the type IA topoisomerase family.</text>
</comment>
<evidence type="ECO:0000256" key="13">
    <source>
        <dbReference type="SAM" id="MobiDB-lite"/>
    </source>
</evidence>
<dbReference type="Gene3D" id="3.40.50.140">
    <property type="match status" value="1"/>
</dbReference>
<evidence type="ECO:0000256" key="6">
    <source>
        <dbReference type="ARBA" id="ARBA00023029"/>
    </source>
</evidence>
<dbReference type="InterPro" id="IPR023405">
    <property type="entry name" value="Topo_IA_core_domain"/>
</dbReference>
<dbReference type="NCBIfam" id="NF005829">
    <property type="entry name" value="PRK07726.1"/>
    <property type="match status" value="1"/>
</dbReference>
<dbReference type="InterPro" id="IPR003601">
    <property type="entry name" value="Topo_IA_2"/>
</dbReference>
<evidence type="ECO:0000256" key="7">
    <source>
        <dbReference type="ARBA" id="ARBA00023125"/>
    </source>
</evidence>
<feature type="region of interest" description="Disordered" evidence="13">
    <location>
        <begin position="431"/>
        <end position="474"/>
    </location>
</feature>
<dbReference type="PROSITE" id="PS52039">
    <property type="entry name" value="TOPO_IA_2"/>
    <property type="match status" value="1"/>
</dbReference>
<dbReference type="InterPro" id="IPR000380">
    <property type="entry name" value="Topo_IA"/>
</dbReference>
<organism evidence="16 17">
    <name type="scientific">Enterocloster asparagiformis</name>
    <dbReference type="NCBI Taxonomy" id="333367"/>
    <lineage>
        <taxon>Bacteria</taxon>
        <taxon>Bacillati</taxon>
        <taxon>Bacillota</taxon>
        <taxon>Clostridia</taxon>
        <taxon>Lachnospirales</taxon>
        <taxon>Lachnospiraceae</taxon>
        <taxon>Enterocloster</taxon>
    </lineage>
</organism>
<dbReference type="Gene3D" id="2.70.20.10">
    <property type="entry name" value="Topoisomerase I, domain 3"/>
    <property type="match status" value="1"/>
</dbReference>
<dbReference type="GO" id="GO:0006281">
    <property type="term" value="P:DNA repair"/>
    <property type="evidence" value="ECO:0007669"/>
    <property type="project" value="TreeGrafter"/>
</dbReference>
<feature type="domain" description="Topo IA-type catalytic" evidence="15">
    <location>
        <begin position="151"/>
        <end position="577"/>
    </location>
</feature>
<dbReference type="SMART" id="SM00436">
    <property type="entry name" value="TOP1Bc"/>
    <property type="match status" value="1"/>
</dbReference>
<dbReference type="SMART" id="SM00437">
    <property type="entry name" value="TOP1Ac"/>
    <property type="match status" value="1"/>
</dbReference>
<dbReference type="InterPro" id="IPR034144">
    <property type="entry name" value="TOPRIM_TopoIII"/>
</dbReference>
<keyword evidence="6" id="KW-0799">Topoisomerase</keyword>
<dbReference type="Pfam" id="PF01131">
    <property type="entry name" value="Topoisom_bac"/>
    <property type="match status" value="1"/>
</dbReference>
<dbReference type="SMART" id="SM00493">
    <property type="entry name" value="TOPRIM"/>
    <property type="match status" value="1"/>
</dbReference>
<name>A0A413FAN4_9FIRM</name>
<dbReference type="GO" id="GO:0006310">
    <property type="term" value="P:DNA recombination"/>
    <property type="evidence" value="ECO:0007669"/>
    <property type="project" value="TreeGrafter"/>
</dbReference>
<feature type="domain" description="Toprim" evidence="14">
    <location>
        <begin position="1"/>
        <end position="134"/>
    </location>
</feature>
<dbReference type="PROSITE" id="PS00396">
    <property type="entry name" value="TOPO_IA_1"/>
    <property type="match status" value="1"/>
</dbReference>
<dbReference type="Gene3D" id="1.10.290.10">
    <property type="entry name" value="Topoisomerase I, domain 4"/>
    <property type="match status" value="1"/>
</dbReference>
<dbReference type="PROSITE" id="PS50880">
    <property type="entry name" value="TOPRIM"/>
    <property type="match status" value="1"/>
</dbReference>
<evidence type="ECO:0000256" key="3">
    <source>
        <dbReference type="ARBA" id="ARBA00012891"/>
    </source>
</evidence>
<dbReference type="GO" id="GO:0043597">
    <property type="term" value="C:cytoplasmic replication fork"/>
    <property type="evidence" value="ECO:0007669"/>
    <property type="project" value="TreeGrafter"/>
</dbReference>
<proteinExistence type="inferred from homology"/>
<dbReference type="RefSeq" id="WP_117777871.1">
    <property type="nucleotide sequence ID" value="NZ_QSBM01000018.1"/>
</dbReference>
<evidence type="ECO:0000256" key="2">
    <source>
        <dbReference type="ARBA" id="ARBA00009446"/>
    </source>
</evidence>
<protein>
    <recommendedName>
        <fullName evidence="3">DNA topoisomerase</fullName>
        <ecNumber evidence="3">5.6.2.1</ecNumber>
    </recommendedName>
    <alternativeName>
        <fullName evidence="12">Omega-protein</fullName>
    </alternativeName>
    <alternativeName>
        <fullName evidence="11">Relaxing enzyme</fullName>
    </alternativeName>
    <alternativeName>
        <fullName evidence="9">Swivelase</fullName>
    </alternativeName>
    <alternativeName>
        <fullName evidence="10">Untwisting enzyme</fullName>
    </alternativeName>
</protein>
<dbReference type="SUPFAM" id="SSF56712">
    <property type="entry name" value="Prokaryotic type I DNA topoisomerase"/>
    <property type="match status" value="1"/>
</dbReference>
<dbReference type="InterPro" id="IPR013825">
    <property type="entry name" value="Topo_IA_cen_sub2"/>
</dbReference>
<dbReference type="PANTHER" id="PTHR11390:SF21">
    <property type="entry name" value="DNA TOPOISOMERASE 3-ALPHA"/>
    <property type="match status" value="1"/>
</dbReference>
<accession>A0A413FAN4</accession>
<dbReference type="InterPro" id="IPR005738">
    <property type="entry name" value="TopoIII"/>
</dbReference>
<sequence length="703" mass="75614">MKLVIAEKPSVAQAIAHVLGATARKDGYTEGGGWLVSWCVGHLVGLAPADAYNEKYAKWAYDDLPIVPECWQYAADRDKEKQLAVLRALMGRADVDAVVCATDAGREGQLIFQLVYDFCGCKKPTLRLWISSMEETAIKEGFAALKDGAAYDSLYRSALCRAQADWLIGINATRLFSVLYGATLNVGRVQSPTLALLVNREAEIAGFKKQKFYTVLLCAGGFTAEGDRLADKKAAEDVRAACGGKTATVEKVEKKERAELPPKLYDLTTLQREANRLHGFTAQQTLDYTQSLYEKRLVTYPRTDSRYLTEDMAAGLPSLVEAVAGALPFMEGLETTVNAGRVVDGSKVSDHHAIIPTPSMPGADLAALPAGEKAVLFLIAARLLCAVGEKYVTAETVAALSCGGHTFTAKGRTVTATGWKSIDNAFRATLKEKPDDGKEAPPLPDLAEGQAVPRVNASVREGTTAPPKHYTEDTLLSSMETAGAEDMPEDAERKGLGTPATRAGIIEKLVKTGFVERKAKQLLPTSKGAALIGVLPELIKSPALTAEWEHKLKQVERGELDAADFMAGIAGLSSQLVRDYGKLPEGADLSLFQPVRKAVGTCPRCGGRVVEGKKGFTCENRDCGFALWKENRFFKAKKKELTAKIAAALLKEGRAALPGCHSEKTGKTYDAIVILDDTGGKFVGFKLDFPADNKAKGGKPHGK</sequence>
<evidence type="ECO:0000259" key="14">
    <source>
        <dbReference type="PROSITE" id="PS50880"/>
    </source>
</evidence>
<dbReference type="InterPro" id="IPR013826">
    <property type="entry name" value="Topo_IA_cen_sub3"/>
</dbReference>
<dbReference type="InterPro" id="IPR013824">
    <property type="entry name" value="Topo_IA_cen_sub1"/>
</dbReference>